<dbReference type="EMBL" id="LLXL01001322">
    <property type="protein sequence ID" value="PKK65125.1"/>
    <property type="molecule type" value="Genomic_DNA"/>
</dbReference>
<name>A0A2N1MU07_9GLOM</name>
<proteinExistence type="predicted"/>
<dbReference type="Proteomes" id="UP000233469">
    <property type="component" value="Unassembled WGS sequence"/>
</dbReference>
<comment type="caution">
    <text evidence="1">The sequence shown here is derived from an EMBL/GenBank/DDBJ whole genome shotgun (WGS) entry which is preliminary data.</text>
</comment>
<protein>
    <recommendedName>
        <fullName evidence="3">F-box domain-containing protein</fullName>
    </recommendedName>
</protein>
<evidence type="ECO:0008006" key="3">
    <source>
        <dbReference type="Google" id="ProtNLM"/>
    </source>
</evidence>
<dbReference type="InterPro" id="IPR032675">
    <property type="entry name" value="LRR_dom_sf"/>
</dbReference>
<gene>
    <name evidence="1" type="ORF">RhiirC2_853834</name>
</gene>
<accession>A0A2N1MU07</accession>
<dbReference type="AlphaFoldDB" id="A0A2N1MU07"/>
<reference evidence="1 2" key="2">
    <citation type="submission" date="2017-10" db="EMBL/GenBank/DDBJ databases">
        <title>Extensive intraspecific genome diversity in a model arbuscular mycorrhizal fungus.</title>
        <authorList>
            <person name="Chen E.C.H."/>
            <person name="Morin E."/>
            <person name="Baudet D."/>
            <person name="Noel J."/>
            <person name="Ndikumana S."/>
            <person name="Charron P."/>
            <person name="St-Onge C."/>
            <person name="Giorgi J."/>
            <person name="Grigoriev I.V."/>
            <person name="Roux C."/>
            <person name="Martin F.M."/>
            <person name="Corradi N."/>
        </authorList>
    </citation>
    <scope>NUCLEOTIDE SEQUENCE [LARGE SCALE GENOMIC DNA]</scope>
    <source>
        <strain evidence="1 2">C2</strain>
    </source>
</reference>
<reference evidence="1 2" key="1">
    <citation type="submission" date="2016-04" db="EMBL/GenBank/DDBJ databases">
        <title>Genome analyses suggest a sexual origin of heterokaryosis in a supposedly ancient asexual fungus.</title>
        <authorList>
            <person name="Ropars J."/>
            <person name="Sedzielewska K."/>
            <person name="Noel J."/>
            <person name="Charron P."/>
            <person name="Farinelli L."/>
            <person name="Marton T."/>
            <person name="Kruger M."/>
            <person name="Pelin A."/>
            <person name="Brachmann A."/>
            <person name="Corradi N."/>
        </authorList>
    </citation>
    <scope>NUCLEOTIDE SEQUENCE [LARGE SCALE GENOMIC DNA]</scope>
    <source>
        <strain evidence="1 2">C2</strain>
    </source>
</reference>
<dbReference type="VEuPathDB" id="FungiDB:FUN_025635"/>
<evidence type="ECO:0000313" key="1">
    <source>
        <dbReference type="EMBL" id="PKK65125.1"/>
    </source>
</evidence>
<sequence length="498" mass="57986">MPGQLLADCLNEIFEYLEEDKITLHSCLLVNRLWCEVAVRILWRNIWRFQYNVQYNPYPTHVPLSIIGTLIACLPDESKKLLLKKGISISSPTFKPPIFNYVSLCKALSIYSLDKMIQNVLEKKPSTTIPSRSLSYNKYLLTQEILKMFMNEISSLKSLDYCSGRTKDVENIMFTCLPGTKNCLKDLTELNCSSDIYSEFYYQLSQICHNIQILTIEFGDIISNGLTDLISLQNNLKSVTLKSEDKDGTEVIASSLTKFSSTLTKLIIKEYYIPLSFIAMFINLQELILSFDFKDGLDDFVQLQYVTFPYLKVLKFLDECPKAEMLMKFLELNGKNLKELYVGNNNNSLNLSISRFCPNLEKLSTVFMDSEIETLKIILNNCKHLKGINVWCGDEYLNEKKLLQIIAKYSPKNFRELEMYYIYDVQLEVLPEELEEFFTNWKNRQPQQSLSIIIIKNYDDCISLEVNRDNMKIIEKYLEIGLVKKFKTKIMHCFDDDY</sequence>
<dbReference type="Gene3D" id="3.80.10.10">
    <property type="entry name" value="Ribonuclease Inhibitor"/>
    <property type="match status" value="1"/>
</dbReference>
<dbReference type="SUPFAM" id="SSF52047">
    <property type="entry name" value="RNI-like"/>
    <property type="match status" value="1"/>
</dbReference>
<organism evidence="1 2">
    <name type="scientific">Rhizophagus irregularis</name>
    <dbReference type="NCBI Taxonomy" id="588596"/>
    <lineage>
        <taxon>Eukaryota</taxon>
        <taxon>Fungi</taxon>
        <taxon>Fungi incertae sedis</taxon>
        <taxon>Mucoromycota</taxon>
        <taxon>Glomeromycotina</taxon>
        <taxon>Glomeromycetes</taxon>
        <taxon>Glomerales</taxon>
        <taxon>Glomeraceae</taxon>
        <taxon>Rhizophagus</taxon>
    </lineage>
</organism>
<evidence type="ECO:0000313" key="2">
    <source>
        <dbReference type="Proteomes" id="UP000233469"/>
    </source>
</evidence>
<dbReference type="VEuPathDB" id="FungiDB:RhiirFUN_008925"/>
<dbReference type="VEuPathDB" id="FungiDB:RhiirA1_447830"/>